<evidence type="ECO:0000313" key="2">
    <source>
        <dbReference type="EMBL" id="GAA4357952.1"/>
    </source>
</evidence>
<dbReference type="Pfam" id="PF14121">
    <property type="entry name" value="Porin_10"/>
    <property type="match status" value="1"/>
</dbReference>
<accession>A0ABP8IFM6</accession>
<reference evidence="3" key="1">
    <citation type="journal article" date="2019" name="Int. J. Syst. Evol. Microbiol.">
        <title>The Global Catalogue of Microorganisms (GCM) 10K type strain sequencing project: providing services to taxonomists for standard genome sequencing and annotation.</title>
        <authorList>
            <consortium name="The Broad Institute Genomics Platform"/>
            <consortium name="The Broad Institute Genome Sequencing Center for Infectious Disease"/>
            <person name="Wu L."/>
            <person name="Ma J."/>
        </authorList>
    </citation>
    <scope>NUCLEOTIDE SEQUENCE [LARGE SCALE GENOMIC DNA]</scope>
    <source>
        <strain evidence="3">JCM 17923</strain>
    </source>
</reference>
<feature type="signal peptide" evidence="1">
    <location>
        <begin position="1"/>
        <end position="17"/>
    </location>
</feature>
<proteinExistence type="predicted"/>
<dbReference type="InterPro" id="IPR025631">
    <property type="entry name" value="Porin_10"/>
</dbReference>
<comment type="caution">
    <text evidence="2">The sequence shown here is derived from an EMBL/GenBank/DDBJ whole genome shotgun (WGS) entry which is preliminary data.</text>
</comment>
<evidence type="ECO:0000256" key="1">
    <source>
        <dbReference type="SAM" id="SignalP"/>
    </source>
</evidence>
<dbReference type="EMBL" id="BAABGZ010000026">
    <property type="protein sequence ID" value="GAA4357952.1"/>
    <property type="molecule type" value="Genomic_DNA"/>
</dbReference>
<protein>
    <recommendedName>
        <fullName evidence="4">Porin</fullName>
    </recommendedName>
</protein>
<dbReference type="Proteomes" id="UP001501153">
    <property type="component" value="Unassembled WGS sequence"/>
</dbReference>
<organism evidence="2 3">
    <name type="scientific">Hymenobacter saemangeumensis</name>
    <dbReference type="NCBI Taxonomy" id="1084522"/>
    <lineage>
        <taxon>Bacteria</taxon>
        <taxon>Pseudomonadati</taxon>
        <taxon>Bacteroidota</taxon>
        <taxon>Cytophagia</taxon>
        <taxon>Cytophagales</taxon>
        <taxon>Hymenobacteraceae</taxon>
        <taxon>Hymenobacter</taxon>
    </lineage>
</organism>
<sequence length="652" mass="75088">MLAAFLLLLASPRQARAQVLDDSTKVLYGPKTTRVIYEAEVLRDSTSGTMLDTTLTRWTQHRFWFHDTTFQQDLGQIGTASRPMLYQPNLQLGARFGRNVFDKYARDASSIPYYDSRSPYSFFRVVQSGEGEQVFEFSYSRSLRKNFSVGVAYERFASNKVLAANGRSGLVEHSNLLFFGRYQTENDRYRLLFNFSNVRHRAIEQGGIRPIINVTRLPTGEVMLSGETRPQDLFKYERQSINLLKAANTEDRDRLHFAQTYRLLSRGLTLFHIFDGHRQYNSYLDTELPRVNITGRPASLLFYPRTRLSFSATLDRAEYRQIENTLGVLGRTEAVEYRLYARRRDAELLTQTLKPGSAGNSLNLMEAAPRRSFGQVFLGGTAAFNYRKIYAIEAAGEYKLFDEYWARASVRTGPLSAEVLRTSYSPTLTQQEFVGNHYAWRNLDEDGNSSFRNTTADHLTLRVSQRLPLFSDHLVEASGSAVNLSRLVYYGPNAEPAQLEAGQDQQLLIITGRHRVRFGKVAFDNQATYTQGGDGRAIRIPRLVTFSRLYYQSYIFRKAMFSQIGAEVYYQSTFRAYNYSPSNQQFYVQDNFTIRNYPVVDLFLVADIKTVSIFLKWAYVNEGVFYDGYFTTPYYTGYPRRIILGVKWNFFN</sequence>
<evidence type="ECO:0000313" key="3">
    <source>
        <dbReference type="Proteomes" id="UP001501153"/>
    </source>
</evidence>
<gene>
    <name evidence="2" type="ORF">GCM10023185_23060</name>
</gene>
<evidence type="ECO:0008006" key="4">
    <source>
        <dbReference type="Google" id="ProtNLM"/>
    </source>
</evidence>
<name>A0ABP8IFM6_9BACT</name>
<keyword evidence="3" id="KW-1185">Reference proteome</keyword>
<feature type="chain" id="PRO_5045204756" description="Porin" evidence="1">
    <location>
        <begin position="18"/>
        <end position="652"/>
    </location>
</feature>
<keyword evidence="1" id="KW-0732">Signal</keyword>